<protein>
    <recommendedName>
        <fullName evidence="2">F-box domain-containing protein</fullName>
    </recommendedName>
</protein>
<name>A0A8H7UVU2_9FUNG</name>
<dbReference type="EMBL" id="JAEPRC010000709">
    <property type="protein sequence ID" value="KAG2192609.1"/>
    <property type="molecule type" value="Genomic_DNA"/>
</dbReference>
<feature type="domain" description="F-box" evidence="2">
    <location>
        <begin position="145"/>
        <end position="192"/>
    </location>
</feature>
<feature type="signal peptide" evidence="1">
    <location>
        <begin position="1"/>
        <end position="17"/>
    </location>
</feature>
<dbReference type="AlphaFoldDB" id="A0A8H7UVU2"/>
<dbReference type="Gene3D" id="1.20.1280.50">
    <property type="match status" value="1"/>
</dbReference>
<evidence type="ECO:0000313" key="3">
    <source>
        <dbReference type="EMBL" id="KAG2192609.1"/>
    </source>
</evidence>
<dbReference type="InterPro" id="IPR036047">
    <property type="entry name" value="F-box-like_dom_sf"/>
</dbReference>
<dbReference type="InterPro" id="IPR032675">
    <property type="entry name" value="LRR_dom_sf"/>
</dbReference>
<keyword evidence="1" id="KW-0732">Signal</keyword>
<proteinExistence type="predicted"/>
<dbReference type="SMART" id="SM00256">
    <property type="entry name" value="FBOX"/>
    <property type="match status" value="1"/>
</dbReference>
<dbReference type="OrthoDB" id="629492at2759"/>
<dbReference type="InterPro" id="IPR001810">
    <property type="entry name" value="F-box_dom"/>
</dbReference>
<evidence type="ECO:0000256" key="1">
    <source>
        <dbReference type="SAM" id="SignalP"/>
    </source>
</evidence>
<keyword evidence="4" id="KW-1185">Reference proteome</keyword>
<evidence type="ECO:0000259" key="2">
    <source>
        <dbReference type="PROSITE" id="PS50181"/>
    </source>
</evidence>
<dbReference type="PANTHER" id="PTHR13318">
    <property type="entry name" value="PARTNER OF PAIRED, ISOFORM B-RELATED"/>
    <property type="match status" value="1"/>
</dbReference>
<organism evidence="3 4">
    <name type="scientific">Mucor plumbeus</name>
    <dbReference type="NCBI Taxonomy" id="97098"/>
    <lineage>
        <taxon>Eukaryota</taxon>
        <taxon>Fungi</taxon>
        <taxon>Fungi incertae sedis</taxon>
        <taxon>Mucoromycota</taxon>
        <taxon>Mucoromycotina</taxon>
        <taxon>Mucoromycetes</taxon>
        <taxon>Mucorales</taxon>
        <taxon>Mucorineae</taxon>
        <taxon>Mucoraceae</taxon>
        <taxon>Mucor</taxon>
    </lineage>
</organism>
<dbReference type="Gene3D" id="3.80.10.10">
    <property type="entry name" value="Ribonuclease Inhibitor"/>
    <property type="match status" value="1"/>
</dbReference>
<dbReference type="GO" id="GO:0031146">
    <property type="term" value="P:SCF-dependent proteasomal ubiquitin-dependent protein catabolic process"/>
    <property type="evidence" value="ECO:0007669"/>
    <property type="project" value="TreeGrafter"/>
</dbReference>
<dbReference type="Proteomes" id="UP000650833">
    <property type="component" value="Unassembled WGS sequence"/>
</dbReference>
<dbReference type="GO" id="GO:0019005">
    <property type="term" value="C:SCF ubiquitin ligase complex"/>
    <property type="evidence" value="ECO:0007669"/>
    <property type="project" value="TreeGrafter"/>
</dbReference>
<evidence type="ECO:0000313" key="4">
    <source>
        <dbReference type="Proteomes" id="UP000650833"/>
    </source>
</evidence>
<dbReference type="SUPFAM" id="SSF52047">
    <property type="entry name" value="RNI-like"/>
    <property type="match status" value="1"/>
</dbReference>
<sequence>MATLCLISRFLSSIIHSQPQQCQSLKDIYNTAKYLWHQQNYNESYRIFYELGETYQYKSSTCAWYQIQCLLALGHWHQAVLTCLEQTKKCSSERWYLIASDIYMDRCDYTLAWEILNRAPSSAKVIHTKRLAYEGIQHASCIRRSDILDKLPYDIAMNVFLCLDLPSLVRCTRVSNRWRQCLVFSPYLWNELEFAKRAAHLPISTVNAYLSRLGKMPLTKLIIQHQQADGNGILMMLAKQKCYRLKTLIISDMICTPALFFNALEYIGSTLHTLHWGGVSLRLNDIMNVLPKMCVQLKHLIVQDCFNSIYDAQLHNGVTYRLENFGDRFPTTFIETIKTLSLLPHVETLELSGIHGFTASHLASIVIRCPNLKKLVLNRCLVNIIPVLNILQTNCPKLQHFEYERNRYCQQFNSHQLLPRQPDEKRHEPYFNKLQYPWKQVKIHLTHMLTDNVIKNFLYGSKATIETLDLRGNTSLSDQGLLTEITMKNLKTLRLKECFGLTSNGLATLLVQSPLLEHIDLSHLGTINDKVFQQLAKCQNLRTLDLSYANLSVCDETFKYFIDQQLLTLKRLTLDFTNISKELLCYSMMKLKRGAV</sequence>
<comment type="caution">
    <text evidence="3">The sequence shown here is derived from an EMBL/GenBank/DDBJ whole genome shotgun (WGS) entry which is preliminary data.</text>
</comment>
<dbReference type="SUPFAM" id="SSF81383">
    <property type="entry name" value="F-box domain"/>
    <property type="match status" value="1"/>
</dbReference>
<feature type="chain" id="PRO_5034212376" description="F-box domain-containing protein" evidence="1">
    <location>
        <begin position="18"/>
        <end position="596"/>
    </location>
</feature>
<reference evidence="3" key="1">
    <citation type="submission" date="2020-12" db="EMBL/GenBank/DDBJ databases">
        <title>Metabolic potential, ecology and presence of endohyphal bacteria is reflected in genomic diversity of Mucoromycotina.</title>
        <authorList>
            <person name="Muszewska A."/>
            <person name="Okrasinska A."/>
            <person name="Steczkiewicz K."/>
            <person name="Drgas O."/>
            <person name="Orlowska M."/>
            <person name="Perlinska-Lenart U."/>
            <person name="Aleksandrzak-Piekarczyk T."/>
            <person name="Szatraj K."/>
            <person name="Zielenkiewicz U."/>
            <person name="Pilsyk S."/>
            <person name="Malc E."/>
            <person name="Mieczkowski P."/>
            <person name="Kruszewska J.S."/>
            <person name="Biernat P."/>
            <person name="Pawlowska J."/>
        </authorList>
    </citation>
    <scope>NUCLEOTIDE SEQUENCE</scope>
    <source>
        <strain evidence="3">CBS 226.32</strain>
    </source>
</reference>
<dbReference type="CDD" id="cd09917">
    <property type="entry name" value="F-box_SF"/>
    <property type="match status" value="1"/>
</dbReference>
<accession>A0A8H7UVU2</accession>
<dbReference type="Pfam" id="PF12937">
    <property type="entry name" value="F-box-like"/>
    <property type="match status" value="1"/>
</dbReference>
<gene>
    <name evidence="3" type="ORF">INT46_001149</name>
</gene>
<dbReference type="PROSITE" id="PS50181">
    <property type="entry name" value="FBOX"/>
    <property type="match status" value="1"/>
</dbReference>